<feature type="signal peptide" evidence="2">
    <location>
        <begin position="1"/>
        <end position="48"/>
    </location>
</feature>
<evidence type="ECO:0000256" key="2">
    <source>
        <dbReference type="SAM" id="SignalP"/>
    </source>
</evidence>
<keyword evidence="4" id="KW-1185">Reference proteome</keyword>
<comment type="similarity">
    <text evidence="1">Belongs to the outer membrane factor (OMF) (TC 1.B.17) family.</text>
</comment>
<dbReference type="PANTHER" id="PTHR30203">
    <property type="entry name" value="OUTER MEMBRANE CATION EFFLUX PROTEIN"/>
    <property type="match status" value="1"/>
</dbReference>
<gene>
    <name evidence="3" type="ORF">RGE70_11600</name>
</gene>
<evidence type="ECO:0000313" key="3">
    <source>
        <dbReference type="EMBL" id="WOT03980.1"/>
    </source>
</evidence>
<dbReference type="EMBL" id="CP136522">
    <property type="protein sequence ID" value="WOT03980.1"/>
    <property type="molecule type" value="Genomic_DNA"/>
</dbReference>
<dbReference type="InterPro" id="IPR003423">
    <property type="entry name" value="OMP_efflux"/>
</dbReference>
<dbReference type="RefSeq" id="WP_375087850.1">
    <property type="nucleotide sequence ID" value="NZ_CP136522.1"/>
</dbReference>
<name>A0ABZ0JUJ1_9GAMM</name>
<feature type="chain" id="PRO_5045702311" evidence="2">
    <location>
        <begin position="49"/>
        <end position="474"/>
    </location>
</feature>
<evidence type="ECO:0000256" key="1">
    <source>
        <dbReference type="ARBA" id="ARBA00007613"/>
    </source>
</evidence>
<sequence length="474" mass="52352">MPLTVIDQLKSELTLVISINNTCHMVRMRTWRTVSICFLGLFSSFSMAGNTPSTETNKQVQAVVEPLPAHVTAIKLPWVLEQTLLNNVALKAYPYSLRASEALTLQAGIKPNPELSVNVENILGTGDMQGIDNAEISLALSQLIELGDKRQRRIDYASANQKQQLSEYEAQRLQVLAETTERYLQLLRLQAIDQWIARRIGVEQTALQNIEQRAQAGAILQADVSKMQLRLSRSKVLQQRIAGEFTVAKQKLAAMWSSEVAFTAVNDELKAVQVLPTAASVLNAIETAPQYLQLLNVERVLVAKRRMEESKAQADITLGVGLKSVDGFDDGAFMVNFSMPLQFSNPNAGNILAAKALEDKANEEQRLVREQLKLTLLAVHQSMVNNAQQVELLNTQVLPLAKQLLTHTQTAYQTGQANVLQLADAQAELFSVELELIEAKAAVYLSLLALERITGQSMTVANTHFTPVVAMDNQ</sequence>
<dbReference type="Pfam" id="PF02321">
    <property type="entry name" value="OEP"/>
    <property type="match status" value="2"/>
</dbReference>
<proteinExistence type="inferred from homology"/>
<dbReference type="SUPFAM" id="SSF56954">
    <property type="entry name" value="Outer membrane efflux proteins (OEP)"/>
    <property type="match status" value="1"/>
</dbReference>
<dbReference type="Gene3D" id="1.20.1600.10">
    <property type="entry name" value="Outer membrane efflux proteins (OEP)"/>
    <property type="match status" value="1"/>
</dbReference>
<reference evidence="3 4" key="1">
    <citation type="submission" date="2023-10" db="EMBL/GenBank/DDBJ databases">
        <title>Complete genome sequence of Shewanella sp. DAU334.</title>
        <authorList>
            <person name="Lee Y.-S."/>
            <person name="Jeong H.-R."/>
            <person name="Hwang E.-J."/>
            <person name="Choi Y.-L."/>
            <person name="Kim G.-D."/>
        </authorList>
    </citation>
    <scope>NUCLEOTIDE SEQUENCE [LARGE SCALE GENOMIC DNA]</scope>
    <source>
        <strain evidence="3 4">DAU334</strain>
    </source>
</reference>
<accession>A0ABZ0JUJ1</accession>
<protein>
    <submittedName>
        <fullName evidence="3">TolC family protein</fullName>
    </submittedName>
</protein>
<organism evidence="3 4">
    <name type="scientific">Shewanella youngdeokensis</name>
    <dbReference type="NCBI Taxonomy" id="2999068"/>
    <lineage>
        <taxon>Bacteria</taxon>
        <taxon>Pseudomonadati</taxon>
        <taxon>Pseudomonadota</taxon>
        <taxon>Gammaproteobacteria</taxon>
        <taxon>Alteromonadales</taxon>
        <taxon>Shewanellaceae</taxon>
        <taxon>Shewanella</taxon>
    </lineage>
</organism>
<evidence type="ECO:0000313" key="4">
    <source>
        <dbReference type="Proteomes" id="UP001529491"/>
    </source>
</evidence>
<dbReference type="Proteomes" id="UP001529491">
    <property type="component" value="Chromosome"/>
</dbReference>
<keyword evidence="2" id="KW-0732">Signal</keyword>
<dbReference type="InterPro" id="IPR010131">
    <property type="entry name" value="MdtP/NodT-like"/>
</dbReference>
<dbReference type="PANTHER" id="PTHR30203:SF24">
    <property type="entry name" value="BLR4935 PROTEIN"/>
    <property type="match status" value="1"/>
</dbReference>